<evidence type="ECO:0000256" key="3">
    <source>
        <dbReference type="ARBA" id="ARBA00022741"/>
    </source>
</evidence>
<keyword evidence="2 7" id="KW-0436">Ligase</keyword>
<dbReference type="InterPro" id="IPR004364">
    <property type="entry name" value="Aa-tRNA-synt_II"/>
</dbReference>
<comment type="subunit">
    <text evidence="7">Homodimer.</text>
</comment>
<keyword evidence="10" id="KW-1185">Reference proteome</keyword>
<dbReference type="InterPro" id="IPR002312">
    <property type="entry name" value="Asp/Asn-tRNA-synth_IIb"/>
</dbReference>
<dbReference type="InterPro" id="IPR047090">
    <property type="entry name" value="AspRS_core"/>
</dbReference>
<dbReference type="InterPro" id="IPR004365">
    <property type="entry name" value="NA-bd_OB_tRNA"/>
</dbReference>
<dbReference type="InterPro" id="IPR004115">
    <property type="entry name" value="GAD-like_sf"/>
</dbReference>
<feature type="binding site" evidence="7">
    <location>
        <position position="491"/>
    </location>
    <ligand>
        <name>ATP</name>
        <dbReference type="ChEBI" id="CHEBI:30616"/>
    </ligand>
</feature>
<reference evidence="9" key="1">
    <citation type="submission" date="2020-09" db="EMBL/GenBank/DDBJ databases">
        <title>Pelagicoccus enzymogenes sp. nov. with an EPS production, isolated from marine sediment.</title>
        <authorList>
            <person name="Feng X."/>
        </authorList>
    </citation>
    <scope>NUCLEOTIDE SEQUENCE</scope>
    <source>
        <strain evidence="9">NFK12</strain>
    </source>
</reference>
<feature type="binding site" evidence="7">
    <location>
        <position position="224"/>
    </location>
    <ligand>
        <name>L-aspartate</name>
        <dbReference type="ChEBI" id="CHEBI:29991"/>
    </ligand>
</feature>
<dbReference type="Proteomes" id="UP000622317">
    <property type="component" value="Unassembled WGS sequence"/>
</dbReference>
<dbReference type="InterPro" id="IPR045864">
    <property type="entry name" value="aa-tRNA-synth_II/BPL/LPL"/>
</dbReference>
<evidence type="ECO:0000256" key="2">
    <source>
        <dbReference type="ARBA" id="ARBA00022598"/>
    </source>
</evidence>
<dbReference type="Gene3D" id="3.30.1360.30">
    <property type="entry name" value="GAD-like domain"/>
    <property type="match status" value="1"/>
</dbReference>
<keyword evidence="4 7" id="KW-0067">ATP-binding</keyword>
<dbReference type="SUPFAM" id="SSF55681">
    <property type="entry name" value="Class II aaRS and biotin synthetases"/>
    <property type="match status" value="1"/>
</dbReference>
<dbReference type="Pfam" id="PF00152">
    <property type="entry name" value="tRNA-synt_2"/>
    <property type="match status" value="1"/>
</dbReference>
<feature type="binding site" evidence="7">
    <location>
        <position position="178"/>
    </location>
    <ligand>
        <name>L-aspartate</name>
        <dbReference type="ChEBI" id="CHEBI:29991"/>
    </ligand>
</feature>
<accession>A0A927IJN0</accession>
<protein>
    <recommendedName>
        <fullName evidence="7">Aspartate--tRNA(Asp/Asn) ligase</fullName>
        <ecNumber evidence="7">6.1.1.23</ecNumber>
    </recommendedName>
    <alternativeName>
        <fullName evidence="7">Aspartyl-tRNA synthetase</fullName>
        <shortName evidence="7">AspRS</shortName>
    </alternativeName>
    <alternativeName>
        <fullName evidence="7">Non-discriminating aspartyl-tRNA synthetase</fullName>
        <shortName evidence="7">ND-AspRS</shortName>
    </alternativeName>
</protein>
<feature type="region of interest" description="Aspartate" evidence="7">
    <location>
        <begin position="202"/>
        <end position="205"/>
    </location>
</feature>
<comment type="subcellular location">
    <subcellularLocation>
        <location evidence="7">Cytoplasm</location>
    </subcellularLocation>
</comment>
<dbReference type="RefSeq" id="WP_191619051.1">
    <property type="nucleotide sequence ID" value="NZ_JACYFG010000051.1"/>
</dbReference>
<dbReference type="SUPFAM" id="SSF50249">
    <property type="entry name" value="Nucleic acid-binding proteins"/>
    <property type="match status" value="1"/>
</dbReference>
<dbReference type="CDD" id="cd04317">
    <property type="entry name" value="EcAspRS_like_N"/>
    <property type="match status" value="1"/>
</dbReference>
<evidence type="ECO:0000256" key="5">
    <source>
        <dbReference type="ARBA" id="ARBA00022917"/>
    </source>
</evidence>
<organism evidence="9 10">
    <name type="scientific">Pelagicoccus enzymogenes</name>
    <dbReference type="NCBI Taxonomy" id="2773457"/>
    <lineage>
        <taxon>Bacteria</taxon>
        <taxon>Pseudomonadati</taxon>
        <taxon>Verrucomicrobiota</taxon>
        <taxon>Opitutia</taxon>
        <taxon>Puniceicoccales</taxon>
        <taxon>Pelagicoccaceae</taxon>
        <taxon>Pelagicoccus</taxon>
    </lineage>
</organism>
<evidence type="ECO:0000256" key="4">
    <source>
        <dbReference type="ARBA" id="ARBA00022840"/>
    </source>
</evidence>
<feature type="binding site" evidence="7">
    <location>
        <position position="498"/>
    </location>
    <ligand>
        <name>L-aspartate</name>
        <dbReference type="ChEBI" id="CHEBI:29991"/>
    </ligand>
</feature>
<evidence type="ECO:0000313" key="9">
    <source>
        <dbReference type="EMBL" id="MBD5781978.1"/>
    </source>
</evidence>
<feature type="binding site" evidence="7">
    <location>
        <begin position="544"/>
        <end position="547"/>
    </location>
    <ligand>
        <name>ATP</name>
        <dbReference type="ChEBI" id="CHEBI:30616"/>
    </ligand>
</feature>
<dbReference type="GO" id="GO:0004815">
    <property type="term" value="F:aspartate-tRNA ligase activity"/>
    <property type="evidence" value="ECO:0007669"/>
    <property type="project" value="UniProtKB-UniRule"/>
</dbReference>
<comment type="caution">
    <text evidence="9">The sequence shown here is derived from an EMBL/GenBank/DDBJ whole genome shotgun (WGS) entry which is preliminary data.</text>
</comment>
<feature type="binding site" evidence="7">
    <location>
        <begin position="224"/>
        <end position="226"/>
    </location>
    <ligand>
        <name>ATP</name>
        <dbReference type="ChEBI" id="CHEBI:30616"/>
    </ligand>
</feature>
<evidence type="ECO:0000256" key="7">
    <source>
        <dbReference type="HAMAP-Rule" id="MF_00044"/>
    </source>
</evidence>
<gene>
    <name evidence="7 9" type="primary">aspS</name>
    <name evidence="9" type="ORF">IEN85_20935</name>
</gene>
<dbReference type="SUPFAM" id="SSF55261">
    <property type="entry name" value="GAD domain-like"/>
    <property type="match status" value="1"/>
</dbReference>
<keyword evidence="6 7" id="KW-0030">Aminoacyl-tRNA synthetase</keyword>
<dbReference type="NCBIfam" id="TIGR00459">
    <property type="entry name" value="aspS_bact"/>
    <property type="match status" value="1"/>
</dbReference>
<feature type="binding site" evidence="7">
    <location>
        <position position="233"/>
    </location>
    <ligand>
        <name>ATP</name>
        <dbReference type="ChEBI" id="CHEBI:30616"/>
    </ligand>
</feature>
<dbReference type="InterPro" id="IPR006195">
    <property type="entry name" value="aa-tRNA-synth_II"/>
</dbReference>
<proteinExistence type="inferred from homology"/>
<dbReference type="PANTHER" id="PTHR22594:SF5">
    <property type="entry name" value="ASPARTATE--TRNA LIGASE, MITOCHONDRIAL"/>
    <property type="match status" value="1"/>
</dbReference>
<dbReference type="HAMAP" id="MF_00044">
    <property type="entry name" value="Asp_tRNA_synth_type1"/>
    <property type="match status" value="1"/>
</dbReference>
<feature type="domain" description="Aminoacyl-transfer RNA synthetases class-II family profile" evidence="8">
    <location>
        <begin position="146"/>
        <end position="565"/>
    </location>
</feature>
<feature type="binding site" evidence="7">
    <location>
        <position position="457"/>
    </location>
    <ligand>
        <name>L-aspartate</name>
        <dbReference type="ChEBI" id="CHEBI:29991"/>
    </ligand>
</feature>
<sequence length="601" mass="68127">MKRTHHCGQLRSSDVGKSVSLIGWVDSIRDHGGILFIDLRDREGLTQVKANPNSDDAEFNAAINKLKPESVVEFRGEVEARAEGTTNAKMPTGEIEVQVKEVVIHNISETPPFPIDDDKGDKVNEDMRLRYRYLDLRRNKMNKVVRMRHATTRAIRDYMDTNGFVDVETPILFKSTPEGAREYLVPSRINPGEFYALPQSPQQFKQMLMVAGVERYYQIARCFRDEDLRADRQMEFTQLDIELSFIDREDMYELMEGLMKQIWKDVLDIDLPTPFPRMSFEDAMNRYGVDKPDTRFGLEIQDFSEIFANSSFKVFQATVAKGGVVKAFKAPTLADVTQGEMKNLEETAKSLGAKGLAFIKVAEGGEWKSPIVKFFSEEEKAALNERLALEEGDIVFFAASDWEQACAILGRTRLECAELLKKRGRLEIPADQFNFLWVIEFPLMSYDEERGGFAATHHPFTAPVPEDVQYLDSDPKRVRGQHYDLVLNGVELGGGSIRIHQTAVQKKVFEDVLKIPQDVVEERFGYMLEAFKYGAPPHGGIAFGLDRLVMILAGLKSIRDVIAFPKTQKGQCLMTDSPTPVTEKQLKDLHIDTTVLADDED</sequence>
<dbReference type="GO" id="GO:0003676">
    <property type="term" value="F:nucleic acid binding"/>
    <property type="evidence" value="ECO:0007669"/>
    <property type="project" value="InterPro"/>
</dbReference>
<dbReference type="EMBL" id="JACYFG010000051">
    <property type="protein sequence ID" value="MBD5781978.1"/>
    <property type="molecule type" value="Genomic_DNA"/>
</dbReference>
<dbReference type="Pfam" id="PF01336">
    <property type="entry name" value="tRNA_anti-codon"/>
    <property type="match status" value="1"/>
</dbReference>
<dbReference type="GO" id="GO:0005524">
    <property type="term" value="F:ATP binding"/>
    <property type="evidence" value="ECO:0007669"/>
    <property type="project" value="UniProtKB-UniRule"/>
</dbReference>
<dbReference type="PROSITE" id="PS50862">
    <property type="entry name" value="AA_TRNA_LIGASE_II"/>
    <property type="match status" value="1"/>
</dbReference>
<comment type="catalytic activity">
    <reaction evidence="7">
        <text>tRNA(Asx) + L-aspartate + ATP = L-aspartyl-tRNA(Asx) + AMP + diphosphate</text>
        <dbReference type="Rhea" id="RHEA:18349"/>
        <dbReference type="Rhea" id="RHEA-COMP:9710"/>
        <dbReference type="Rhea" id="RHEA-COMP:9711"/>
        <dbReference type="ChEBI" id="CHEBI:29991"/>
        <dbReference type="ChEBI" id="CHEBI:30616"/>
        <dbReference type="ChEBI" id="CHEBI:33019"/>
        <dbReference type="ChEBI" id="CHEBI:78442"/>
        <dbReference type="ChEBI" id="CHEBI:78516"/>
        <dbReference type="ChEBI" id="CHEBI:456215"/>
        <dbReference type="EC" id="6.1.1.23"/>
    </reaction>
</comment>
<evidence type="ECO:0000256" key="1">
    <source>
        <dbReference type="ARBA" id="ARBA00006303"/>
    </source>
</evidence>
<evidence type="ECO:0000256" key="6">
    <source>
        <dbReference type="ARBA" id="ARBA00023146"/>
    </source>
</evidence>
<dbReference type="NCBIfam" id="NF001750">
    <property type="entry name" value="PRK00476.1"/>
    <property type="match status" value="1"/>
</dbReference>
<keyword evidence="3 7" id="KW-0547">Nucleotide-binding</keyword>
<dbReference type="GO" id="GO:0006422">
    <property type="term" value="P:aspartyl-tRNA aminoacylation"/>
    <property type="evidence" value="ECO:0007669"/>
    <property type="project" value="UniProtKB-UniRule"/>
</dbReference>
<dbReference type="Gene3D" id="3.30.930.10">
    <property type="entry name" value="Bira Bifunctional Protein, Domain 2"/>
    <property type="match status" value="1"/>
</dbReference>
<comment type="function">
    <text evidence="7">Aspartyl-tRNA synthetase with relaxed tRNA specificity since it is able to aspartylate not only its cognate tRNA(Asp) but also tRNA(Asn). Reaction proceeds in two steps: L-aspartate is first activated by ATP to form Asp-AMP and then transferred to the acceptor end of tRNA(Asp/Asn).</text>
</comment>
<feature type="site" description="Important for tRNA non-discrimination" evidence="7">
    <location>
        <position position="31"/>
    </location>
</feature>
<evidence type="ECO:0000313" key="10">
    <source>
        <dbReference type="Proteomes" id="UP000622317"/>
    </source>
</evidence>
<evidence type="ECO:0000259" key="8">
    <source>
        <dbReference type="PROSITE" id="PS50862"/>
    </source>
</evidence>
<dbReference type="EC" id="6.1.1.23" evidence="7"/>
<name>A0A927IJN0_9BACT</name>
<dbReference type="InterPro" id="IPR004524">
    <property type="entry name" value="Asp-tRNA-ligase_1"/>
</dbReference>
<feature type="site" description="Important for tRNA non-discrimination" evidence="7">
    <location>
        <position position="84"/>
    </location>
</feature>
<comment type="similarity">
    <text evidence="1 7">Belongs to the class-II aminoacyl-tRNA synthetase family. Type 1 subfamily.</text>
</comment>
<keyword evidence="7" id="KW-0963">Cytoplasm</keyword>
<dbReference type="InterPro" id="IPR029351">
    <property type="entry name" value="GAD_dom"/>
</dbReference>
<dbReference type="Gene3D" id="2.40.50.140">
    <property type="entry name" value="Nucleic acid-binding proteins"/>
    <property type="match status" value="1"/>
</dbReference>
<dbReference type="Pfam" id="PF02938">
    <property type="entry name" value="GAD"/>
    <property type="match status" value="1"/>
</dbReference>
<dbReference type="CDD" id="cd00777">
    <property type="entry name" value="AspRS_core"/>
    <property type="match status" value="1"/>
</dbReference>
<dbReference type="GO" id="GO:0005737">
    <property type="term" value="C:cytoplasm"/>
    <property type="evidence" value="ECO:0007669"/>
    <property type="project" value="UniProtKB-SubCell"/>
</dbReference>
<dbReference type="GO" id="GO:0050560">
    <property type="term" value="F:aspartate-tRNA(Asn) ligase activity"/>
    <property type="evidence" value="ECO:0007669"/>
    <property type="project" value="UniProtKB-EC"/>
</dbReference>
<dbReference type="AlphaFoldDB" id="A0A927IJN0"/>
<dbReference type="PRINTS" id="PR01042">
    <property type="entry name" value="TRNASYNTHASP"/>
</dbReference>
<dbReference type="InterPro" id="IPR047089">
    <property type="entry name" value="Asp-tRNA-ligase_1_N"/>
</dbReference>
<keyword evidence="5 7" id="KW-0648">Protein biosynthesis</keyword>
<dbReference type="InterPro" id="IPR012340">
    <property type="entry name" value="NA-bd_OB-fold"/>
</dbReference>
<dbReference type="PANTHER" id="PTHR22594">
    <property type="entry name" value="ASPARTYL/LYSYL-TRNA SYNTHETASE"/>
    <property type="match status" value="1"/>
</dbReference>